<dbReference type="EMBL" id="LAJG01000025">
    <property type="protein sequence ID" value="KKB77488.1"/>
    <property type="molecule type" value="Genomic_DNA"/>
</dbReference>
<protein>
    <submittedName>
        <fullName evidence="1">Uncharacterized protein</fullName>
    </submittedName>
</protein>
<organism evidence="1 2">
    <name type="scientific">Devosia soli</name>
    <dbReference type="NCBI Taxonomy" id="361041"/>
    <lineage>
        <taxon>Bacteria</taxon>
        <taxon>Pseudomonadati</taxon>
        <taxon>Pseudomonadota</taxon>
        <taxon>Alphaproteobacteria</taxon>
        <taxon>Hyphomicrobiales</taxon>
        <taxon>Devosiaceae</taxon>
        <taxon>Devosia</taxon>
    </lineage>
</organism>
<keyword evidence="2" id="KW-1185">Reference proteome</keyword>
<reference evidence="1 2" key="1">
    <citation type="submission" date="2015-03" db="EMBL/GenBank/DDBJ databases">
        <authorList>
            <person name="Hassan Y.I."/>
            <person name="Lepp D."/>
            <person name="Zhou T."/>
        </authorList>
    </citation>
    <scope>NUCLEOTIDE SEQUENCE [LARGE SCALE GENOMIC DNA]</scope>
    <source>
        <strain evidence="1 2">GH2-10</strain>
    </source>
</reference>
<dbReference type="Proteomes" id="UP000033514">
    <property type="component" value="Unassembled WGS sequence"/>
</dbReference>
<comment type="caution">
    <text evidence="1">The sequence shown here is derived from an EMBL/GenBank/DDBJ whole genome shotgun (WGS) entry which is preliminary data.</text>
</comment>
<evidence type="ECO:0000313" key="2">
    <source>
        <dbReference type="Proteomes" id="UP000033514"/>
    </source>
</evidence>
<gene>
    <name evidence="1" type="ORF">VW35_15220</name>
</gene>
<name>A0A0F5L551_9HYPH</name>
<sequence length="129" mass="14477">MIIVRSSCLEFVVDERSAAGIARLVHSAIELCEARRTEEIVVKKRSRTVYSLSESVRTAQTVDFRMRRSRSRKNQGKGTAADGVHGLLAAISMMVVRLLGPVGCDRTDLGNSCLRRRKRQHHRSKQDGQ</sequence>
<proteinExistence type="predicted"/>
<evidence type="ECO:0000313" key="1">
    <source>
        <dbReference type="EMBL" id="KKB77488.1"/>
    </source>
</evidence>
<dbReference type="AlphaFoldDB" id="A0A0F5L551"/>
<accession>A0A0F5L551</accession>